<gene>
    <name evidence="6" type="ORF">XE03_0699</name>
</gene>
<dbReference type="GO" id="GO:0009279">
    <property type="term" value="C:cell outer membrane"/>
    <property type="evidence" value="ECO:0007669"/>
    <property type="project" value="UniProtKB-SubCell"/>
</dbReference>
<dbReference type="PROSITE" id="PS51123">
    <property type="entry name" value="OMPA_2"/>
    <property type="match status" value="1"/>
</dbReference>
<evidence type="ECO:0000313" key="6">
    <source>
        <dbReference type="EMBL" id="KUK87532.1"/>
    </source>
</evidence>
<protein>
    <submittedName>
        <fullName evidence="6">Outer membrane protein</fullName>
    </submittedName>
</protein>
<dbReference type="InterPro" id="IPR036737">
    <property type="entry name" value="OmpA-like_sf"/>
</dbReference>
<reference evidence="7" key="1">
    <citation type="journal article" date="2015" name="MBio">
        <title>Genome-Resolved Metagenomic Analysis Reveals Roles for Candidate Phyla and Other Microbial Community Members in Biogeochemical Transformations in Oil Reservoirs.</title>
        <authorList>
            <person name="Hu P."/>
            <person name="Tom L."/>
            <person name="Singh A."/>
            <person name="Thomas B.C."/>
            <person name="Baker B.J."/>
            <person name="Piceno Y.M."/>
            <person name="Andersen G.L."/>
            <person name="Banfield J.F."/>
        </authorList>
    </citation>
    <scope>NUCLEOTIDE SEQUENCE [LARGE SCALE GENOMIC DNA]</scope>
</reference>
<evidence type="ECO:0000256" key="4">
    <source>
        <dbReference type="PROSITE-ProRule" id="PRU00473"/>
    </source>
</evidence>
<dbReference type="CDD" id="cd07185">
    <property type="entry name" value="OmpA_C-like"/>
    <property type="match status" value="1"/>
</dbReference>
<dbReference type="EMBL" id="LGGX01000004">
    <property type="protein sequence ID" value="KUK87532.1"/>
    <property type="molecule type" value="Genomic_DNA"/>
</dbReference>
<evidence type="ECO:0000259" key="5">
    <source>
        <dbReference type="PROSITE" id="PS51123"/>
    </source>
</evidence>
<sequence length="334" mass="38848">MKKIINLFLIFFHFSSLIVFGKGLGKIESIEGFYAYKSGCFFSHSSSPKNFLNFKKNEGFLVVNVFSQEDDSELDALILIGKEKFFIEDGNKKIKLKEGRYKIKLLSDDMEPYEDSVKISKDSNTVKIFQLKPIGKKVELKGKILDFENSKPLSFYFDATNRKNYYECDYDSLKGIFRITGFVGLCTLHIYPHRGYLPLVREINLTEDCDTFPNIYILKDNGTITKNLNSLKFKNNSSIIEKSSFEELDRVVQILKDYPSLKIKIHSFTDDSGKATENLKLSEKRCETVREYFLEKGIEEERISIKGFGETMNLFDNETKENRLKNRRTEITFY</sequence>
<dbReference type="PANTHER" id="PTHR30329:SF21">
    <property type="entry name" value="LIPOPROTEIN YIAD-RELATED"/>
    <property type="match status" value="1"/>
</dbReference>
<comment type="subcellular location">
    <subcellularLocation>
        <location evidence="1">Cell outer membrane</location>
    </subcellularLocation>
</comment>
<evidence type="ECO:0000256" key="2">
    <source>
        <dbReference type="ARBA" id="ARBA00023136"/>
    </source>
</evidence>
<dbReference type="InterPro" id="IPR006664">
    <property type="entry name" value="OMP_bac"/>
</dbReference>
<dbReference type="PANTHER" id="PTHR30329">
    <property type="entry name" value="STATOR ELEMENT OF FLAGELLAR MOTOR COMPLEX"/>
    <property type="match status" value="1"/>
</dbReference>
<dbReference type="Proteomes" id="UP000053467">
    <property type="component" value="Unassembled WGS sequence"/>
</dbReference>
<accession>A0A117M6T6</accession>
<dbReference type="SUPFAM" id="SSF103088">
    <property type="entry name" value="OmpA-like"/>
    <property type="match status" value="1"/>
</dbReference>
<dbReference type="AlphaFoldDB" id="A0A117M6T6"/>
<evidence type="ECO:0000256" key="3">
    <source>
        <dbReference type="ARBA" id="ARBA00023237"/>
    </source>
</evidence>
<dbReference type="PRINTS" id="PR01021">
    <property type="entry name" value="OMPADOMAIN"/>
</dbReference>
<organism evidence="6 7">
    <name type="scientific">candidate division TA06 bacterium 34_109</name>
    <dbReference type="NCBI Taxonomy" id="1635277"/>
    <lineage>
        <taxon>Bacteria</taxon>
        <taxon>Bacteria division TA06</taxon>
    </lineage>
</organism>
<keyword evidence="2 4" id="KW-0472">Membrane</keyword>
<feature type="domain" description="OmpA-like" evidence="5">
    <location>
        <begin position="220"/>
        <end position="334"/>
    </location>
</feature>
<proteinExistence type="predicted"/>
<keyword evidence="3" id="KW-0998">Cell outer membrane</keyword>
<dbReference type="InterPro" id="IPR050330">
    <property type="entry name" value="Bact_OuterMem_StrucFunc"/>
</dbReference>
<dbReference type="InterPro" id="IPR006665">
    <property type="entry name" value="OmpA-like"/>
</dbReference>
<evidence type="ECO:0000313" key="7">
    <source>
        <dbReference type="Proteomes" id="UP000053467"/>
    </source>
</evidence>
<dbReference type="Gene3D" id="3.30.1330.60">
    <property type="entry name" value="OmpA-like domain"/>
    <property type="match status" value="1"/>
</dbReference>
<evidence type="ECO:0000256" key="1">
    <source>
        <dbReference type="ARBA" id="ARBA00004442"/>
    </source>
</evidence>
<comment type="caution">
    <text evidence="6">The sequence shown here is derived from an EMBL/GenBank/DDBJ whole genome shotgun (WGS) entry which is preliminary data.</text>
</comment>
<name>A0A117M6T6_UNCT6</name>
<dbReference type="Pfam" id="PF00691">
    <property type="entry name" value="OmpA"/>
    <property type="match status" value="1"/>
</dbReference>